<evidence type="ECO:0000256" key="3">
    <source>
        <dbReference type="ARBA" id="ARBA00022898"/>
    </source>
</evidence>
<accession>A0A0F9GHF2</accession>
<proteinExistence type="inferred from homology"/>
<dbReference type="InterPro" id="IPR001544">
    <property type="entry name" value="Aminotrans_IV"/>
</dbReference>
<dbReference type="PANTHER" id="PTHR42743">
    <property type="entry name" value="AMINO-ACID AMINOTRANSFERASE"/>
    <property type="match status" value="1"/>
</dbReference>
<dbReference type="FunFam" id="3.20.10.10:FF:000002">
    <property type="entry name" value="D-alanine aminotransferase"/>
    <property type="match status" value="1"/>
</dbReference>
<evidence type="ECO:0008006" key="5">
    <source>
        <dbReference type="Google" id="ProtNLM"/>
    </source>
</evidence>
<gene>
    <name evidence="4" type="ORF">LCGC14_1827170</name>
</gene>
<dbReference type="AlphaFoldDB" id="A0A0F9GHF2"/>
<dbReference type="InterPro" id="IPR050571">
    <property type="entry name" value="Class-IV_PLP-Dep_Aminotrnsfr"/>
</dbReference>
<dbReference type="PROSITE" id="PS00770">
    <property type="entry name" value="AA_TRANSFER_CLASS_4"/>
    <property type="match status" value="1"/>
</dbReference>
<evidence type="ECO:0000256" key="2">
    <source>
        <dbReference type="ARBA" id="ARBA00009320"/>
    </source>
</evidence>
<organism evidence="4">
    <name type="scientific">marine sediment metagenome</name>
    <dbReference type="NCBI Taxonomy" id="412755"/>
    <lineage>
        <taxon>unclassified sequences</taxon>
        <taxon>metagenomes</taxon>
        <taxon>ecological metagenomes</taxon>
    </lineage>
</organism>
<dbReference type="InterPro" id="IPR018300">
    <property type="entry name" value="Aminotrans_IV_CS"/>
</dbReference>
<dbReference type="InterPro" id="IPR036038">
    <property type="entry name" value="Aminotransferase-like"/>
</dbReference>
<dbReference type="GO" id="GO:0005829">
    <property type="term" value="C:cytosol"/>
    <property type="evidence" value="ECO:0007669"/>
    <property type="project" value="TreeGrafter"/>
</dbReference>
<comment type="cofactor">
    <cofactor evidence="1">
        <name>pyridoxal 5'-phosphate</name>
        <dbReference type="ChEBI" id="CHEBI:597326"/>
    </cofactor>
</comment>
<dbReference type="GO" id="GO:0046394">
    <property type="term" value="P:carboxylic acid biosynthetic process"/>
    <property type="evidence" value="ECO:0007669"/>
    <property type="project" value="UniProtKB-ARBA"/>
</dbReference>
<dbReference type="Gene3D" id="3.20.10.10">
    <property type="entry name" value="D-amino Acid Aminotransferase, subunit A, domain 2"/>
    <property type="match status" value="1"/>
</dbReference>
<sequence>MGKNVYLNGKIIPADEAKISVNDRGFLYGDALFETLRSYKKAPFMLKSHLTRLLESAQDLGFSMNIDAEAIKKAVYEVVEANDIEDGSLRITLTRGDSEKRVLYEQLEQPNLLVTLTSLNTHDISSAGTGVKAISGSDKRSAVSNHKNSSMLASVLSYKEAMDKNAFDMIQITKRGFVTEGTRSNVFIVLDGILLTPPSDNYVLPGITRKVVLNIAQKNGIKVEEDAIVGQDLPHAEEIFLTNSLYEIVPVTSFNEEPIANGSKGEITQKVQNAYKMLVDHWLEQIYARTGN</sequence>
<comment type="caution">
    <text evidence="4">The sequence shown here is derived from an EMBL/GenBank/DDBJ whole genome shotgun (WGS) entry which is preliminary data.</text>
</comment>
<dbReference type="InterPro" id="IPR043131">
    <property type="entry name" value="BCAT-like_N"/>
</dbReference>
<dbReference type="GO" id="GO:0003824">
    <property type="term" value="F:catalytic activity"/>
    <property type="evidence" value="ECO:0007669"/>
    <property type="project" value="InterPro"/>
</dbReference>
<dbReference type="SUPFAM" id="SSF56752">
    <property type="entry name" value="D-aminoacid aminotransferase-like PLP-dependent enzymes"/>
    <property type="match status" value="1"/>
</dbReference>
<evidence type="ECO:0000313" key="4">
    <source>
        <dbReference type="EMBL" id="KKL98163.1"/>
    </source>
</evidence>
<reference evidence="4" key="1">
    <citation type="journal article" date="2015" name="Nature">
        <title>Complex archaea that bridge the gap between prokaryotes and eukaryotes.</title>
        <authorList>
            <person name="Spang A."/>
            <person name="Saw J.H."/>
            <person name="Jorgensen S.L."/>
            <person name="Zaremba-Niedzwiedzka K."/>
            <person name="Martijn J."/>
            <person name="Lind A.E."/>
            <person name="van Eijk R."/>
            <person name="Schleper C."/>
            <person name="Guy L."/>
            <person name="Ettema T.J."/>
        </authorList>
    </citation>
    <scope>NUCLEOTIDE SEQUENCE</scope>
</reference>
<evidence type="ECO:0000256" key="1">
    <source>
        <dbReference type="ARBA" id="ARBA00001933"/>
    </source>
</evidence>
<dbReference type="GO" id="GO:0008652">
    <property type="term" value="P:amino acid biosynthetic process"/>
    <property type="evidence" value="ECO:0007669"/>
    <property type="project" value="UniProtKB-ARBA"/>
</dbReference>
<dbReference type="Gene3D" id="3.30.470.10">
    <property type="match status" value="1"/>
</dbReference>
<dbReference type="PANTHER" id="PTHR42743:SF11">
    <property type="entry name" value="AMINODEOXYCHORISMATE LYASE"/>
    <property type="match status" value="1"/>
</dbReference>
<name>A0A0F9GHF2_9ZZZZ</name>
<dbReference type="EMBL" id="LAZR01017984">
    <property type="protein sequence ID" value="KKL98163.1"/>
    <property type="molecule type" value="Genomic_DNA"/>
</dbReference>
<comment type="similarity">
    <text evidence="2">Belongs to the class-IV pyridoxal-phosphate-dependent aminotransferase family.</text>
</comment>
<protein>
    <recommendedName>
        <fullName evidence="5">Aminotransferase class IV</fullName>
    </recommendedName>
</protein>
<dbReference type="InterPro" id="IPR043132">
    <property type="entry name" value="BCAT-like_C"/>
</dbReference>
<keyword evidence="3" id="KW-0663">Pyridoxal phosphate</keyword>
<dbReference type="Pfam" id="PF01063">
    <property type="entry name" value="Aminotran_4"/>
    <property type="match status" value="1"/>
</dbReference>